<gene>
    <name evidence="1" type="primary">110674791</name>
</gene>
<reference evidence="1" key="2">
    <citation type="submission" date="2020-05" db="UniProtKB">
        <authorList>
            <consortium name="EnsemblMetazoa"/>
        </authorList>
    </citation>
    <scope>IDENTIFICATION</scope>
    <source>
        <strain evidence="1">LVP_AGWG</strain>
    </source>
</reference>
<evidence type="ECO:0000313" key="1">
    <source>
        <dbReference type="EnsemblMetazoa" id="AAEL021254-PA"/>
    </source>
</evidence>
<accession>A0A6I8U0C0</accession>
<sequence length="133" mass="15581">MKTSKGKKTKQNKPTIGVLNLFVVMFLGLFRSSKREIMDIRLNRNVEWRFCRQRTELMSYKEQTIKVKLDRSRLRAAKYAIKYLRKDRDVFETARAVQKAGNIYIPGPEDATTAPTYIQLNKATKNKLRIVEP</sequence>
<keyword evidence="2" id="KW-1185">Reference proteome</keyword>
<name>A0A6I8U0C0_AEDAE</name>
<protein>
    <submittedName>
        <fullName evidence="1">Uncharacterized protein</fullName>
    </submittedName>
</protein>
<reference evidence="1 2" key="1">
    <citation type="submission" date="2017-06" db="EMBL/GenBank/DDBJ databases">
        <title>Aedes aegypti genome working group (AGWG) sequencing and assembly.</title>
        <authorList>
            <consortium name="Aedes aegypti Genome Working Group (AGWG)"/>
            <person name="Matthews B.J."/>
        </authorList>
    </citation>
    <scope>NUCLEOTIDE SEQUENCE [LARGE SCALE GENOMIC DNA]</scope>
    <source>
        <strain evidence="1 2">LVP_AGWG</strain>
    </source>
</reference>
<dbReference type="InParanoid" id="A0A6I8U0C0"/>
<organism evidence="1 2">
    <name type="scientific">Aedes aegypti</name>
    <name type="common">Yellowfever mosquito</name>
    <name type="synonym">Culex aegypti</name>
    <dbReference type="NCBI Taxonomy" id="7159"/>
    <lineage>
        <taxon>Eukaryota</taxon>
        <taxon>Metazoa</taxon>
        <taxon>Ecdysozoa</taxon>
        <taxon>Arthropoda</taxon>
        <taxon>Hexapoda</taxon>
        <taxon>Insecta</taxon>
        <taxon>Pterygota</taxon>
        <taxon>Neoptera</taxon>
        <taxon>Endopterygota</taxon>
        <taxon>Diptera</taxon>
        <taxon>Nematocera</taxon>
        <taxon>Culicoidea</taxon>
        <taxon>Culicidae</taxon>
        <taxon>Culicinae</taxon>
        <taxon>Aedini</taxon>
        <taxon>Aedes</taxon>
        <taxon>Stegomyia</taxon>
    </lineage>
</organism>
<proteinExistence type="predicted"/>
<dbReference type="AlphaFoldDB" id="A0A6I8U0C0"/>
<evidence type="ECO:0000313" key="2">
    <source>
        <dbReference type="Proteomes" id="UP000008820"/>
    </source>
</evidence>
<dbReference type="Proteomes" id="UP000008820">
    <property type="component" value="Chromosome 1"/>
</dbReference>
<dbReference type="EnsemblMetazoa" id="AAEL021254-RA">
    <property type="protein sequence ID" value="AAEL021254-PA"/>
    <property type="gene ID" value="AAEL021254"/>
</dbReference>